<evidence type="ECO:0000259" key="1">
    <source>
        <dbReference type="Pfam" id="PF23635"/>
    </source>
</evidence>
<reference evidence="2" key="1">
    <citation type="submission" date="2024-10" db="EMBL/GenBank/DDBJ databases">
        <authorList>
            <person name="Ryan C."/>
        </authorList>
    </citation>
    <scope>NUCLEOTIDE SEQUENCE [LARGE SCALE GENOMIC DNA]</scope>
</reference>
<protein>
    <recommendedName>
        <fullName evidence="1">F-box protein AT5G49610-like beta-propeller domain-containing protein</fullName>
    </recommendedName>
</protein>
<gene>
    <name evidence="2" type="ORF">URODEC1_LOCUS113051</name>
</gene>
<evidence type="ECO:0000313" key="3">
    <source>
        <dbReference type="Proteomes" id="UP001497457"/>
    </source>
</evidence>
<dbReference type="InterPro" id="IPR056594">
    <property type="entry name" value="AT5G49610-like_b-prop"/>
</dbReference>
<organism evidence="2 3">
    <name type="scientific">Urochloa decumbens</name>
    <dbReference type="NCBI Taxonomy" id="240449"/>
    <lineage>
        <taxon>Eukaryota</taxon>
        <taxon>Viridiplantae</taxon>
        <taxon>Streptophyta</taxon>
        <taxon>Embryophyta</taxon>
        <taxon>Tracheophyta</taxon>
        <taxon>Spermatophyta</taxon>
        <taxon>Magnoliopsida</taxon>
        <taxon>Liliopsida</taxon>
        <taxon>Poales</taxon>
        <taxon>Poaceae</taxon>
        <taxon>PACMAD clade</taxon>
        <taxon>Panicoideae</taxon>
        <taxon>Panicodae</taxon>
        <taxon>Paniceae</taxon>
        <taxon>Melinidinae</taxon>
        <taxon>Urochloa</taxon>
    </lineage>
</organism>
<evidence type="ECO:0000313" key="2">
    <source>
        <dbReference type="EMBL" id="CAL5088859.1"/>
    </source>
</evidence>
<dbReference type="AlphaFoldDB" id="A0ABC9G6E2"/>
<keyword evidence="3" id="KW-1185">Reference proteome</keyword>
<dbReference type="EMBL" id="OZ075118">
    <property type="protein sequence ID" value="CAL5088859.1"/>
    <property type="molecule type" value="Genomic_DNA"/>
</dbReference>
<feature type="domain" description="F-box protein AT5G49610-like beta-propeller" evidence="1">
    <location>
        <begin position="159"/>
        <end position="413"/>
    </location>
</feature>
<dbReference type="Proteomes" id="UP001497457">
    <property type="component" value="Chromosome 8b"/>
</dbReference>
<dbReference type="SUPFAM" id="SSF81383">
    <property type="entry name" value="F-box domain"/>
    <property type="match status" value="1"/>
</dbReference>
<sequence>MGKATPPSGATSIHDLTDDLLELVLLSLDSPVCLVRSAASCKHWRRIVVATDGGAAFLRRFRSLHSLLAIGTFYSINIDTPCSYGRHHTWPEVDPVFVPSSACPSDRLQLSLDFVPPADEGPRELADGRGSLLLLLMEKERTDYSCHCCYHVADYMTPDLVVCEPLTQRYQAIPLPAKLVCILGAFLLDGGMTDFRVLLVLYQHELNDIVTGQNGHGYPSAMVFTLNSGWRHGRQHNNIDDVYLPRLEEVHLAGRTGGRIYWGCNDKQLVVLDERTLEFSNVALSDNMMNWSEFGRDNLRVVGVGDGATVRILHVSNNGGNLEVFRQGHGNDWVLQMSVQLVEAIRGLPGREENYFDMKTVIIDAEEGFVVLSPEHKTWLFSVDLETMELKREYGREQYTGPAYPYTFPWPPVMRACV</sequence>
<name>A0ABC9G6E2_9POAL</name>
<accession>A0ABC9G6E2</accession>
<dbReference type="PANTHER" id="PTHR33207">
    <property type="entry name" value="F-BOX DOMAIN CONTAINING PROTEIN-RELATED"/>
    <property type="match status" value="1"/>
</dbReference>
<proteinExistence type="predicted"/>
<dbReference type="Pfam" id="PF23635">
    <property type="entry name" value="Beta-prop_AT5G49610-like"/>
    <property type="match status" value="1"/>
</dbReference>
<dbReference type="InterPro" id="IPR036047">
    <property type="entry name" value="F-box-like_dom_sf"/>
</dbReference>